<dbReference type="SUPFAM" id="SSF48452">
    <property type="entry name" value="TPR-like"/>
    <property type="match status" value="1"/>
</dbReference>
<evidence type="ECO:0000256" key="3">
    <source>
        <dbReference type="ARBA" id="ARBA00022748"/>
    </source>
</evidence>
<dbReference type="PANTHER" id="PTHR47870:SF1">
    <property type="entry name" value="CYTOCHROME C-TYPE BIOGENESIS PROTEIN CCMH"/>
    <property type="match status" value="1"/>
</dbReference>
<dbReference type="AlphaFoldDB" id="A0A2T3NBF0"/>
<evidence type="ECO:0000256" key="4">
    <source>
        <dbReference type="ARBA" id="ARBA00022803"/>
    </source>
</evidence>
<keyword evidence="6" id="KW-0472">Membrane</keyword>
<dbReference type="NCBIfam" id="TIGR03142">
    <property type="entry name" value="cytochro_ccmI"/>
    <property type="match status" value="1"/>
</dbReference>
<evidence type="ECO:0000259" key="7">
    <source>
        <dbReference type="Pfam" id="PF23892"/>
    </source>
</evidence>
<dbReference type="GO" id="GO:0005886">
    <property type="term" value="C:plasma membrane"/>
    <property type="evidence" value="ECO:0007669"/>
    <property type="project" value="TreeGrafter"/>
</dbReference>
<feature type="domain" description="Cytochrome c-type biogenesis protein H Ig-like" evidence="7">
    <location>
        <begin position="296"/>
        <end position="397"/>
    </location>
</feature>
<dbReference type="RefSeq" id="WP_107299350.1">
    <property type="nucleotide sequence ID" value="NZ_PYMB01000008.1"/>
</dbReference>
<proteinExistence type="predicted"/>
<dbReference type="InterPro" id="IPR019734">
    <property type="entry name" value="TPR_rpt"/>
</dbReference>
<reference evidence="9 10" key="1">
    <citation type="submission" date="2018-03" db="EMBL/GenBank/DDBJ databases">
        <title>Whole genome sequencing of Histamine producing bacteria.</title>
        <authorList>
            <person name="Butler K."/>
        </authorList>
    </citation>
    <scope>NUCLEOTIDE SEQUENCE [LARGE SCALE GENOMIC DNA]</scope>
    <source>
        <strain evidence="9 10">DSM 19138</strain>
    </source>
</reference>
<feature type="domain" description="Cytochrome c-type biogenesis protein H TPR" evidence="8">
    <location>
        <begin position="116"/>
        <end position="272"/>
    </location>
</feature>
<evidence type="ECO:0000313" key="10">
    <source>
        <dbReference type="Proteomes" id="UP000241346"/>
    </source>
</evidence>
<comment type="subcellular location">
    <subcellularLocation>
        <location evidence="1">Cell envelope</location>
    </subcellularLocation>
</comment>
<dbReference type="Proteomes" id="UP000241346">
    <property type="component" value="Unassembled WGS sequence"/>
</dbReference>
<dbReference type="InterPro" id="IPR056413">
    <property type="entry name" value="TPR_CcmH_CycH"/>
</dbReference>
<organism evidence="9 10">
    <name type="scientific">Photobacterium rosenbergii</name>
    <dbReference type="NCBI Taxonomy" id="294936"/>
    <lineage>
        <taxon>Bacteria</taxon>
        <taxon>Pseudomonadati</taxon>
        <taxon>Pseudomonadota</taxon>
        <taxon>Gammaproteobacteria</taxon>
        <taxon>Vibrionales</taxon>
        <taxon>Vibrionaceae</taxon>
        <taxon>Photobacterium</taxon>
    </lineage>
</organism>
<evidence type="ECO:0000259" key="8">
    <source>
        <dbReference type="Pfam" id="PF23914"/>
    </source>
</evidence>
<name>A0A2T3NBF0_9GAMM</name>
<keyword evidence="4 5" id="KW-0802">TPR repeat</keyword>
<dbReference type="InterPro" id="IPR056412">
    <property type="entry name" value="Ig_CycH"/>
</dbReference>
<keyword evidence="3" id="KW-0201">Cytochrome c-type biogenesis</keyword>
<sequence length="403" mass="44754">MTIFWVISALLVLVAMAIFVVPMYKGKEQDEVASRDELNKAFFKDRMDELKEESSEGLVENKDELVVELQQSLLDDVPANAEQAKTKVSTAMLIPGLILLVGVSFGMYMKVGSLDKVQAWNETVARLPELSQRLMDESNPLSDQEMEDLTLALRTRLHSNPNDATGWLLLGRIGMANRDAETAQDAMNRAYRLDPTNPEVMLSFGQTLMMIGDPAQSERARVLLRSVLRVDHTNIRALSLLAFDSFESGDFQQAINYWSMMQQIIGKDDPRAEMLDRSIARAQSQLDRGKNTATSVSVTVDLDSSVQLPEQGLVFVSVHSADGAPMPVAARRVPLSAFPFTITLDDNDSMIPERPMTSLQDMIIKARIDTDGNVMTRNGDWYGQSDVISLGGSTNVVINTKYQ</sequence>
<evidence type="ECO:0000256" key="6">
    <source>
        <dbReference type="SAM" id="Phobius"/>
    </source>
</evidence>
<dbReference type="GO" id="GO:0030313">
    <property type="term" value="C:cell envelope"/>
    <property type="evidence" value="ECO:0007669"/>
    <property type="project" value="UniProtKB-SubCell"/>
</dbReference>
<protein>
    <submittedName>
        <fullName evidence="9">C-type cytochrome biogenesis protein CcmI</fullName>
    </submittedName>
</protein>
<gene>
    <name evidence="9" type="primary">ccmI</name>
    <name evidence="9" type="ORF">C9J01_17135</name>
</gene>
<accession>A0A2T3NBF0</accession>
<keyword evidence="2" id="KW-0677">Repeat</keyword>
<dbReference type="OrthoDB" id="9776053at2"/>
<dbReference type="GO" id="GO:0017004">
    <property type="term" value="P:cytochrome complex assembly"/>
    <property type="evidence" value="ECO:0007669"/>
    <property type="project" value="UniProtKB-KW"/>
</dbReference>
<dbReference type="PROSITE" id="PS50005">
    <property type="entry name" value="TPR"/>
    <property type="match status" value="1"/>
</dbReference>
<evidence type="ECO:0000313" key="9">
    <source>
        <dbReference type="EMBL" id="PSW11183.1"/>
    </source>
</evidence>
<dbReference type="Pfam" id="PF23892">
    <property type="entry name" value="Ig_CycH"/>
    <property type="match status" value="1"/>
</dbReference>
<keyword evidence="6" id="KW-0812">Transmembrane</keyword>
<dbReference type="Pfam" id="PF23914">
    <property type="entry name" value="TPR_CcmH_CycH"/>
    <property type="match status" value="1"/>
</dbReference>
<dbReference type="InterPro" id="IPR011990">
    <property type="entry name" value="TPR-like_helical_dom_sf"/>
</dbReference>
<evidence type="ECO:0000256" key="2">
    <source>
        <dbReference type="ARBA" id="ARBA00022737"/>
    </source>
</evidence>
<dbReference type="InterPro" id="IPR051263">
    <property type="entry name" value="C-type_cytochrome_biogenesis"/>
</dbReference>
<feature type="transmembrane region" description="Helical" evidence="6">
    <location>
        <begin position="88"/>
        <end position="108"/>
    </location>
</feature>
<keyword evidence="6" id="KW-1133">Transmembrane helix</keyword>
<dbReference type="Gene3D" id="1.25.40.10">
    <property type="entry name" value="Tetratricopeptide repeat domain"/>
    <property type="match status" value="1"/>
</dbReference>
<dbReference type="EMBL" id="PYMB01000008">
    <property type="protein sequence ID" value="PSW11183.1"/>
    <property type="molecule type" value="Genomic_DNA"/>
</dbReference>
<feature type="repeat" description="TPR" evidence="5">
    <location>
        <begin position="164"/>
        <end position="197"/>
    </location>
</feature>
<dbReference type="InterPro" id="IPR017560">
    <property type="entry name" value="Cyt_c_biogenesis_CcmI"/>
</dbReference>
<dbReference type="PANTHER" id="PTHR47870">
    <property type="entry name" value="CYTOCHROME C-TYPE BIOGENESIS PROTEIN CCMH"/>
    <property type="match status" value="1"/>
</dbReference>
<evidence type="ECO:0000256" key="1">
    <source>
        <dbReference type="ARBA" id="ARBA00004196"/>
    </source>
</evidence>
<comment type="caution">
    <text evidence="9">The sequence shown here is derived from an EMBL/GenBank/DDBJ whole genome shotgun (WGS) entry which is preliminary data.</text>
</comment>
<evidence type="ECO:0000256" key="5">
    <source>
        <dbReference type="PROSITE-ProRule" id="PRU00339"/>
    </source>
</evidence>